<sequence>MVGEQQQPLLLPSNSTLNSNHGGFEGERKNEAFDVVGIAKETCEELKKVWEIAGPSIFCRLAMFSLTIITQSLAGHLSDLDLAAFSIVTTLLISISFGFLIGMASALETLCGQAYGAKQHQMLGIYLQRSFIVLFCCALLLLPMFIFAEPLLRILGQSAEVAARTGLVARWLIPMHMSFVFQFSLLKFLQCQLKTAVIAWSSAMALVVHAIISWVFVYKIGVGVVGTALTLGVSWWTSVFILYGYVAWGGCPVTWNGFSWLAFSELWDFFKLAIATGIMFLLEHMYCRVLVIASGDTGNSKVELDALSVCVTAFGWESMVPLGIFTATGVRVAIELGAGNVKGAKFAAKVSLMISLVIGLAFSTLALAIPERLAMIFTPNSSVIRVVHELSPLLGVSILINSIPPVLLGIAVGSGWQALGAYVNIGSYYLLGFPLGILIGWTLNFGYKGIWTGMLGGSVVQILLLTIIALRHKWEKKVQNKSCISKFDVQKARGNKEMD</sequence>
<feature type="transmembrane region" description="Helical" evidence="6">
    <location>
        <begin position="419"/>
        <end position="443"/>
    </location>
</feature>
<comment type="subcellular location">
    <subcellularLocation>
        <location evidence="1">Membrane</location>
        <topology evidence="1">Multi-pass membrane protein</topology>
    </subcellularLocation>
</comment>
<feature type="transmembrane region" description="Helical" evidence="6">
    <location>
        <begin position="196"/>
        <end position="217"/>
    </location>
</feature>
<evidence type="ECO:0000256" key="6">
    <source>
        <dbReference type="RuleBase" id="RU004914"/>
    </source>
</evidence>
<keyword evidence="9" id="KW-1185">Reference proteome</keyword>
<dbReference type="Pfam" id="PF01554">
    <property type="entry name" value="MatE"/>
    <property type="match status" value="2"/>
</dbReference>
<accession>A0A9Q1GU24</accession>
<feature type="transmembrane region" description="Helical" evidence="6">
    <location>
        <begin position="131"/>
        <end position="148"/>
    </location>
</feature>
<proteinExistence type="inferred from homology"/>
<keyword evidence="5 6" id="KW-0472">Membrane</keyword>
<keyword evidence="3 6" id="KW-0812">Transmembrane</keyword>
<feature type="transmembrane region" description="Helical" evidence="6">
    <location>
        <begin position="83"/>
        <end position="110"/>
    </location>
</feature>
<protein>
    <recommendedName>
        <fullName evidence="6">Protein DETOXIFICATION</fullName>
    </recommendedName>
    <alternativeName>
        <fullName evidence="6">Multidrug and toxic compound extrusion protein</fullName>
    </alternativeName>
</protein>
<evidence type="ECO:0000256" key="2">
    <source>
        <dbReference type="ARBA" id="ARBA00010199"/>
    </source>
</evidence>
<dbReference type="EMBL" id="JAKOGI010001257">
    <property type="protein sequence ID" value="KAJ8426640.1"/>
    <property type="molecule type" value="Genomic_DNA"/>
</dbReference>
<evidence type="ECO:0000256" key="1">
    <source>
        <dbReference type="ARBA" id="ARBA00004141"/>
    </source>
</evidence>
<feature type="transmembrane region" description="Helical" evidence="6">
    <location>
        <begin position="269"/>
        <end position="293"/>
    </location>
</feature>
<dbReference type="PANTHER" id="PTHR11206">
    <property type="entry name" value="MULTIDRUG RESISTANCE PROTEIN"/>
    <property type="match status" value="1"/>
</dbReference>
<comment type="similarity">
    <text evidence="2 6">Belongs to the multi antimicrobial extrusion (MATE) (TC 2.A.66.1) family.</text>
</comment>
<name>A0A9Q1GU24_9CARY</name>
<evidence type="ECO:0000313" key="9">
    <source>
        <dbReference type="Proteomes" id="UP001153076"/>
    </source>
</evidence>
<dbReference type="InterPro" id="IPR045069">
    <property type="entry name" value="MATE_euk"/>
</dbReference>
<dbReference type="CDD" id="cd13132">
    <property type="entry name" value="MATE_eukaryotic"/>
    <property type="match status" value="1"/>
</dbReference>
<evidence type="ECO:0000256" key="5">
    <source>
        <dbReference type="ARBA" id="ARBA00023136"/>
    </source>
</evidence>
<feature type="transmembrane region" description="Helical" evidence="6">
    <location>
        <begin position="168"/>
        <end position="189"/>
    </location>
</feature>
<feature type="transmembrane region" description="Helical" evidence="6">
    <location>
        <begin position="449"/>
        <end position="470"/>
    </location>
</feature>
<dbReference type="GO" id="GO:1990961">
    <property type="term" value="P:xenobiotic detoxification by transmembrane export across the plasma membrane"/>
    <property type="evidence" value="ECO:0007669"/>
    <property type="project" value="InterPro"/>
</dbReference>
<dbReference type="OrthoDB" id="2126698at2759"/>
<dbReference type="Proteomes" id="UP001153076">
    <property type="component" value="Unassembled WGS sequence"/>
</dbReference>
<dbReference type="GO" id="GO:0016020">
    <property type="term" value="C:membrane"/>
    <property type="evidence" value="ECO:0007669"/>
    <property type="project" value="UniProtKB-SubCell"/>
</dbReference>
<feature type="transmembrane region" description="Helical" evidence="6">
    <location>
        <begin position="223"/>
        <end position="248"/>
    </location>
</feature>
<feature type="region of interest" description="Disordered" evidence="7">
    <location>
        <begin position="1"/>
        <end position="22"/>
    </location>
</feature>
<evidence type="ECO:0000256" key="7">
    <source>
        <dbReference type="SAM" id="MobiDB-lite"/>
    </source>
</evidence>
<dbReference type="AlphaFoldDB" id="A0A9Q1GU24"/>
<keyword evidence="4 6" id="KW-1133">Transmembrane helix</keyword>
<dbReference type="InterPro" id="IPR002528">
    <property type="entry name" value="MATE_fam"/>
</dbReference>
<feature type="transmembrane region" description="Helical" evidence="6">
    <location>
        <begin position="390"/>
        <end position="412"/>
    </location>
</feature>
<dbReference type="GO" id="GO:0015297">
    <property type="term" value="F:antiporter activity"/>
    <property type="evidence" value="ECO:0007669"/>
    <property type="project" value="InterPro"/>
</dbReference>
<feature type="transmembrane region" description="Helical" evidence="6">
    <location>
        <begin position="313"/>
        <end position="334"/>
    </location>
</feature>
<comment type="caution">
    <text evidence="8">The sequence shown here is derived from an EMBL/GenBank/DDBJ whole genome shotgun (WGS) entry which is preliminary data.</text>
</comment>
<evidence type="ECO:0000313" key="8">
    <source>
        <dbReference type="EMBL" id="KAJ8426640.1"/>
    </source>
</evidence>
<dbReference type="GO" id="GO:0042910">
    <property type="term" value="F:xenobiotic transmembrane transporter activity"/>
    <property type="evidence" value="ECO:0007669"/>
    <property type="project" value="InterPro"/>
</dbReference>
<evidence type="ECO:0000256" key="3">
    <source>
        <dbReference type="ARBA" id="ARBA00022692"/>
    </source>
</evidence>
<organism evidence="8 9">
    <name type="scientific">Carnegiea gigantea</name>
    <dbReference type="NCBI Taxonomy" id="171969"/>
    <lineage>
        <taxon>Eukaryota</taxon>
        <taxon>Viridiplantae</taxon>
        <taxon>Streptophyta</taxon>
        <taxon>Embryophyta</taxon>
        <taxon>Tracheophyta</taxon>
        <taxon>Spermatophyta</taxon>
        <taxon>Magnoliopsida</taxon>
        <taxon>eudicotyledons</taxon>
        <taxon>Gunneridae</taxon>
        <taxon>Pentapetalae</taxon>
        <taxon>Caryophyllales</taxon>
        <taxon>Cactineae</taxon>
        <taxon>Cactaceae</taxon>
        <taxon>Cactoideae</taxon>
        <taxon>Echinocereeae</taxon>
        <taxon>Carnegiea</taxon>
    </lineage>
</organism>
<feature type="transmembrane region" description="Helical" evidence="6">
    <location>
        <begin position="346"/>
        <end position="370"/>
    </location>
</feature>
<dbReference type="NCBIfam" id="TIGR00797">
    <property type="entry name" value="matE"/>
    <property type="match status" value="1"/>
</dbReference>
<reference evidence="8" key="1">
    <citation type="submission" date="2022-04" db="EMBL/GenBank/DDBJ databases">
        <title>Carnegiea gigantea Genome sequencing and assembly v2.</title>
        <authorList>
            <person name="Copetti D."/>
            <person name="Sanderson M.J."/>
            <person name="Burquez A."/>
            <person name="Wojciechowski M.F."/>
        </authorList>
    </citation>
    <scope>NUCLEOTIDE SEQUENCE</scope>
    <source>
        <strain evidence="8">SGP5-SGP5p</strain>
        <tissue evidence="8">Aerial part</tissue>
    </source>
</reference>
<feature type="compositionally biased region" description="Low complexity" evidence="7">
    <location>
        <begin position="1"/>
        <end position="20"/>
    </location>
</feature>
<evidence type="ECO:0000256" key="4">
    <source>
        <dbReference type="ARBA" id="ARBA00022989"/>
    </source>
</evidence>
<gene>
    <name evidence="8" type="ORF">Cgig2_029824</name>
</gene>